<organism evidence="11 12">
    <name type="scientific">Sphingobacterium wenxiniae</name>
    <dbReference type="NCBI Taxonomy" id="683125"/>
    <lineage>
        <taxon>Bacteria</taxon>
        <taxon>Pseudomonadati</taxon>
        <taxon>Bacteroidota</taxon>
        <taxon>Sphingobacteriia</taxon>
        <taxon>Sphingobacteriales</taxon>
        <taxon>Sphingobacteriaceae</taxon>
        <taxon>Sphingobacterium</taxon>
    </lineage>
</organism>
<keyword evidence="12" id="KW-1185">Reference proteome</keyword>
<dbReference type="Pfam" id="PF00004">
    <property type="entry name" value="AAA"/>
    <property type="match status" value="1"/>
</dbReference>
<dbReference type="AlphaFoldDB" id="A0A1I6VW58"/>
<feature type="domain" description="UVR" evidence="9">
    <location>
        <begin position="438"/>
        <end position="473"/>
    </location>
</feature>
<dbReference type="InterPro" id="IPR041546">
    <property type="entry name" value="ClpA/ClpB_AAA_lid"/>
</dbReference>
<keyword evidence="11" id="KW-0378">Hydrolase</keyword>
<feature type="domain" description="Clp R" evidence="10">
    <location>
        <begin position="1"/>
        <end position="146"/>
    </location>
</feature>
<dbReference type="PROSITE" id="PS50151">
    <property type="entry name" value="UVR"/>
    <property type="match status" value="1"/>
</dbReference>
<dbReference type="CDD" id="cd19499">
    <property type="entry name" value="RecA-like_ClpB_Hsp104-like"/>
    <property type="match status" value="1"/>
</dbReference>
<feature type="coiled-coil region" evidence="8">
    <location>
        <begin position="434"/>
        <end position="484"/>
    </location>
</feature>
<dbReference type="Pfam" id="PF10431">
    <property type="entry name" value="ClpB_D2-small"/>
    <property type="match status" value="1"/>
</dbReference>
<dbReference type="FunFam" id="3.40.50.300:FF:000025">
    <property type="entry name" value="ATP-dependent Clp protease subunit"/>
    <property type="match status" value="1"/>
</dbReference>
<evidence type="ECO:0000256" key="3">
    <source>
        <dbReference type="ARBA" id="ARBA00022741"/>
    </source>
</evidence>
<evidence type="ECO:0000256" key="7">
    <source>
        <dbReference type="PROSITE-ProRule" id="PRU01251"/>
    </source>
</evidence>
<dbReference type="InterPro" id="IPR019489">
    <property type="entry name" value="Clp_ATPase_C"/>
</dbReference>
<dbReference type="Pfam" id="PF02861">
    <property type="entry name" value="Clp_N"/>
    <property type="match status" value="1"/>
</dbReference>
<keyword evidence="4 11" id="KW-0067">ATP-binding</keyword>
<protein>
    <submittedName>
        <fullName evidence="11">ATP-dependent Clp protease ATP-binding subunit ClpC</fullName>
    </submittedName>
</protein>
<dbReference type="CDD" id="cd00009">
    <property type="entry name" value="AAA"/>
    <property type="match status" value="1"/>
</dbReference>
<dbReference type="InterPro" id="IPR004176">
    <property type="entry name" value="Clp_R_N"/>
</dbReference>
<dbReference type="GO" id="GO:0006508">
    <property type="term" value="P:proteolysis"/>
    <property type="evidence" value="ECO:0007669"/>
    <property type="project" value="UniProtKB-KW"/>
</dbReference>
<dbReference type="InterPro" id="IPR027417">
    <property type="entry name" value="P-loop_NTPase"/>
</dbReference>
<dbReference type="InterPro" id="IPR050130">
    <property type="entry name" value="ClpA_ClpB"/>
</dbReference>
<dbReference type="OrthoDB" id="9803641at2"/>
<dbReference type="PROSITE" id="PS51903">
    <property type="entry name" value="CLP_R"/>
    <property type="match status" value="1"/>
</dbReference>
<dbReference type="InterPro" id="IPR036628">
    <property type="entry name" value="Clp_N_dom_sf"/>
</dbReference>
<keyword evidence="11" id="KW-0645">Protease</keyword>
<dbReference type="RefSeq" id="WP_093367673.1">
    <property type="nucleotide sequence ID" value="NZ_FOZZ01000018.1"/>
</dbReference>
<evidence type="ECO:0000259" key="10">
    <source>
        <dbReference type="PROSITE" id="PS51903"/>
    </source>
</evidence>
<dbReference type="STRING" id="683125.SAMN05660206_11829"/>
<proteinExistence type="inferred from homology"/>
<evidence type="ECO:0000256" key="2">
    <source>
        <dbReference type="ARBA" id="ARBA00022737"/>
    </source>
</evidence>
<dbReference type="GO" id="GO:0034605">
    <property type="term" value="P:cellular response to heat"/>
    <property type="evidence" value="ECO:0007669"/>
    <property type="project" value="TreeGrafter"/>
</dbReference>
<dbReference type="SMART" id="SM01086">
    <property type="entry name" value="ClpB_D2-small"/>
    <property type="match status" value="1"/>
</dbReference>
<keyword evidence="3" id="KW-0547">Nucleotide-binding</keyword>
<evidence type="ECO:0000313" key="11">
    <source>
        <dbReference type="EMBL" id="SFT17932.1"/>
    </source>
</evidence>
<dbReference type="InterPro" id="IPR003959">
    <property type="entry name" value="ATPase_AAA_core"/>
</dbReference>
<keyword evidence="8" id="KW-0175">Coiled coil</keyword>
<comment type="subunit">
    <text evidence="6">Homohexamer. The oligomerization is ATP-dependent.</text>
</comment>
<gene>
    <name evidence="11" type="ORF">SAMN05660206_11829</name>
</gene>
<dbReference type="Gene3D" id="4.10.860.10">
    <property type="entry name" value="UVR domain"/>
    <property type="match status" value="1"/>
</dbReference>
<dbReference type="GO" id="GO:0008233">
    <property type="term" value="F:peptidase activity"/>
    <property type="evidence" value="ECO:0007669"/>
    <property type="project" value="UniProtKB-KW"/>
</dbReference>
<reference evidence="11 12" key="1">
    <citation type="submission" date="2016-10" db="EMBL/GenBank/DDBJ databases">
        <authorList>
            <person name="de Groot N.N."/>
        </authorList>
    </citation>
    <scope>NUCLEOTIDE SEQUENCE [LARGE SCALE GENOMIC DNA]</scope>
    <source>
        <strain evidence="11 12">DSM 22789</strain>
    </source>
</reference>
<comment type="similarity">
    <text evidence="1">Belongs to the ClpA/ClpB family.</text>
</comment>
<dbReference type="FunFam" id="3.40.50.300:FF:000010">
    <property type="entry name" value="Chaperone clpB 1, putative"/>
    <property type="match status" value="1"/>
</dbReference>
<accession>A0A1I6VW58</accession>
<dbReference type="PANTHER" id="PTHR11638:SF18">
    <property type="entry name" value="HEAT SHOCK PROTEIN 104"/>
    <property type="match status" value="1"/>
</dbReference>
<dbReference type="PANTHER" id="PTHR11638">
    <property type="entry name" value="ATP-DEPENDENT CLP PROTEASE"/>
    <property type="match status" value="1"/>
</dbReference>
<dbReference type="FunFam" id="1.10.8.60:FF:000017">
    <property type="entry name" value="ATP-dependent chaperone ClpB"/>
    <property type="match status" value="1"/>
</dbReference>
<dbReference type="Gene3D" id="1.10.8.60">
    <property type="match status" value="2"/>
</dbReference>
<dbReference type="SUPFAM" id="SSF81923">
    <property type="entry name" value="Double Clp-N motif"/>
    <property type="match status" value="1"/>
</dbReference>
<dbReference type="PROSITE" id="PS00870">
    <property type="entry name" value="CLPAB_1"/>
    <property type="match status" value="1"/>
</dbReference>
<name>A0A1I6VW58_9SPHI</name>
<dbReference type="Pfam" id="PF17871">
    <property type="entry name" value="AAA_lid_9"/>
    <property type="match status" value="1"/>
</dbReference>
<dbReference type="InterPro" id="IPR003593">
    <property type="entry name" value="AAA+_ATPase"/>
</dbReference>
<dbReference type="SUPFAM" id="SSF52540">
    <property type="entry name" value="P-loop containing nucleoside triphosphate hydrolases"/>
    <property type="match status" value="2"/>
</dbReference>
<dbReference type="GO" id="GO:0016887">
    <property type="term" value="F:ATP hydrolysis activity"/>
    <property type="evidence" value="ECO:0007669"/>
    <property type="project" value="InterPro"/>
</dbReference>
<dbReference type="Proteomes" id="UP000198785">
    <property type="component" value="Unassembled WGS sequence"/>
</dbReference>
<evidence type="ECO:0000256" key="8">
    <source>
        <dbReference type="SAM" id="Coils"/>
    </source>
</evidence>
<dbReference type="Pfam" id="PF07724">
    <property type="entry name" value="AAA_2"/>
    <property type="match status" value="1"/>
</dbReference>
<dbReference type="GO" id="GO:0005737">
    <property type="term" value="C:cytoplasm"/>
    <property type="evidence" value="ECO:0007669"/>
    <property type="project" value="TreeGrafter"/>
</dbReference>
<sequence length="839" mass="93754">MEAKFSPRVKDVISYSREEALRLRHDYIGTEHLLLGLIREGDGVAIKILKNVGIDTGSIRQSVEEAVKGSSMSRAPIGNMPLTKQAEKVLKITYLEAKIFKSDIIGTEHLLLAILRDEENIASQILQQYSITYDFFKSEVEQNKTTITDEASGSSTGDDDFAEDDQQFSAPKKVSDIKSKTPVLDNFGRDLTKAAEEGKLDPIVGREKEIERVSQILSRRKKNNPILIGEPGVGKSAIAEGLALRIVQRKVSRVLFNKRVVTLDLASLVAGTKYRGQFEERMKAVMNELEKSPDVILFIDEIHTIVGAGGASGSLDASNMFKPALARGEIQCIGATTLDEYRQYIEKDGALDRRFQKVVVEPASHDETIEILNRIKDKYEEHHNVTYTEDAIEACVSLTTRYITDRFLPDKAIDALDEAGSRVHLNNIHVPQSIIEIEEKIEEVKVEKNKVVRSQKYEEAAKLRDTEKKLLEELEKEKSAWEAETKSKRYTVSEDNVAEVVAMMTGIPVQRVSQSDSQKLLNMGEAMKGRIIGQDDAVQKLVKAIQRTRAGLKDPKKPIGSFVFLGPTGVGKTELAKELARFMFDSEDALIQIDMSEYMEKFAVSRLVGAPPGYVGYEEGGQLTEKVRRKPYAVVLLDEIEKAHPDVFNLLLQVLDEGQLTDSLGRKVDFRNTIIIMTSNIGARQLKEFGQGVGFTTAAKANQADAHSRGVIETALKRAFAPEFLNRIDDVIVFNSLTKEHIFKIIDIELKALFSRIEGLGYQIALTDKAKDFIAEKGYDSNFGARPLKRAIQKYLEDPIAEEILKGEVKNGSVLKIDYDEEKQEIVVDAEHDATITNE</sequence>
<evidence type="ECO:0000313" key="12">
    <source>
        <dbReference type="Proteomes" id="UP000198785"/>
    </source>
</evidence>
<evidence type="ECO:0000256" key="6">
    <source>
        <dbReference type="ARBA" id="ARBA00026057"/>
    </source>
</evidence>
<dbReference type="EMBL" id="FOZZ01000018">
    <property type="protein sequence ID" value="SFT17932.1"/>
    <property type="molecule type" value="Genomic_DNA"/>
</dbReference>
<evidence type="ECO:0000256" key="5">
    <source>
        <dbReference type="ARBA" id="ARBA00023186"/>
    </source>
</evidence>
<keyword evidence="2 7" id="KW-0677">Repeat</keyword>
<dbReference type="Gene3D" id="3.40.50.300">
    <property type="entry name" value="P-loop containing nucleotide triphosphate hydrolases"/>
    <property type="match status" value="2"/>
</dbReference>
<evidence type="ECO:0000256" key="1">
    <source>
        <dbReference type="ARBA" id="ARBA00008675"/>
    </source>
</evidence>
<dbReference type="SMART" id="SM00382">
    <property type="entry name" value="AAA"/>
    <property type="match status" value="2"/>
</dbReference>
<dbReference type="GO" id="GO:0005524">
    <property type="term" value="F:ATP binding"/>
    <property type="evidence" value="ECO:0007669"/>
    <property type="project" value="UniProtKB-KW"/>
</dbReference>
<dbReference type="InterPro" id="IPR018368">
    <property type="entry name" value="ClpA/B_CS1"/>
</dbReference>
<keyword evidence="5" id="KW-0143">Chaperone</keyword>
<dbReference type="Gene3D" id="1.10.1780.10">
    <property type="entry name" value="Clp, N-terminal domain"/>
    <property type="match status" value="1"/>
</dbReference>
<evidence type="ECO:0000256" key="4">
    <source>
        <dbReference type="ARBA" id="ARBA00022840"/>
    </source>
</evidence>
<dbReference type="InterPro" id="IPR001270">
    <property type="entry name" value="ClpA/B"/>
</dbReference>
<dbReference type="PRINTS" id="PR00300">
    <property type="entry name" value="CLPPROTEASEA"/>
</dbReference>
<evidence type="ECO:0000259" key="9">
    <source>
        <dbReference type="PROSITE" id="PS50151"/>
    </source>
</evidence>
<dbReference type="InterPro" id="IPR001943">
    <property type="entry name" value="UVR_dom"/>
</dbReference>